<dbReference type="EMBL" id="CAJNOW010002791">
    <property type="protein sequence ID" value="CAF1363893.1"/>
    <property type="molecule type" value="Genomic_DNA"/>
</dbReference>
<evidence type="ECO:0000313" key="4">
    <source>
        <dbReference type="EMBL" id="CAF1580746.1"/>
    </source>
</evidence>
<evidence type="ECO:0000259" key="2">
    <source>
        <dbReference type="PROSITE" id="PS50157"/>
    </source>
</evidence>
<keyword evidence="1" id="KW-0862">Zinc</keyword>
<dbReference type="OrthoDB" id="10061403at2759"/>
<dbReference type="Proteomes" id="UP000681720">
    <property type="component" value="Unassembled WGS sequence"/>
</dbReference>
<dbReference type="GO" id="GO:0008270">
    <property type="term" value="F:zinc ion binding"/>
    <property type="evidence" value="ECO:0007669"/>
    <property type="project" value="UniProtKB-KW"/>
</dbReference>
<dbReference type="PROSITE" id="PS50157">
    <property type="entry name" value="ZINC_FINGER_C2H2_2"/>
    <property type="match status" value="1"/>
</dbReference>
<keyword evidence="1" id="KW-0479">Metal-binding</keyword>
<keyword evidence="1" id="KW-0863">Zinc-finger</keyword>
<evidence type="ECO:0000256" key="1">
    <source>
        <dbReference type="PROSITE-ProRule" id="PRU00042"/>
    </source>
</evidence>
<proteinExistence type="predicted"/>
<dbReference type="Gene3D" id="3.30.160.60">
    <property type="entry name" value="Classic Zinc Finger"/>
    <property type="match status" value="1"/>
</dbReference>
<dbReference type="Proteomes" id="UP000663834">
    <property type="component" value="Unassembled WGS sequence"/>
</dbReference>
<sequence>MYCSACQVSFNTLSKYVKHCHDLHSHSKKFRLICSCGGSFSTLRSLQNHWYRLHNEEETRTEEDRIADQNTIDHDDSINPQNEEAENIDETNILENESSINTNETDDLNEEQLKTFEKRVLYTLLTLQTAFYTSEAAIEYAADSLVELFRIVSFNDLI</sequence>
<comment type="caution">
    <text evidence="3">The sequence shown here is derived from an EMBL/GenBank/DDBJ whole genome shotgun (WGS) entry which is preliminary data.</text>
</comment>
<evidence type="ECO:0000313" key="7">
    <source>
        <dbReference type="Proteomes" id="UP000663834"/>
    </source>
</evidence>
<dbReference type="PROSITE" id="PS00028">
    <property type="entry name" value="ZINC_FINGER_C2H2_1"/>
    <property type="match status" value="1"/>
</dbReference>
<evidence type="ECO:0000313" key="5">
    <source>
        <dbReference type="EMBL" id="CAF4120063.1"/>
    </source>
</evidence>
<protein>
    <recommendedName>
        <fullName evidence="2">C2H2-type domain-containing protein</fullName>
    </recommendedName>
</protein>
<dbReference type="AlphaFoldDB" id="A0A815IBS8"/>
<dbReference type="EMBL" id="CAJOBJ010008732">
    <property type="protein sequence ID" value="CAF4120063.1"/>
    <property type="molecule type" value="Genomic_DNA"/>
</dbReference>
<organism evidence="3 7">
    <name type="scientific">Rotaria magnacalcarata</name>
    <dbReference type="NCBI Taxonomy" id="392030"/>
    <lineage>
        <taxon>Eukaryota</taxon>
        <taxon>Metazoa</taxon>
        <taxon>Spiralia</taxon>
        <taxon>Gnathifera</taxon>
        <taxon>Rotifera</taxon>
        <taxon>Eurotatoria</taxon>
        <taxon>Bdelloidea</taxon>
        <taxon>Philodinida</taxon>
        <taxon>Philodinidae</taxon>
        <taxon>Rotaria</taxon>
    </lineage>
</organism>
<feature type="domain" description="C2H2-type" evidence="2">
    <location>
        <begin position="1"/>
        <end position="29"/>
    </location>
</feature>
<dbReference type="Proteomes" id="UP000663855">
    <property type="component" value="Unassembled WGS sequence"/>
</dbReference>
<evidence type="ECO:0000313" key="6">
    <source>
        <dbReference type="EMBL" id="CAF4141143.1"/>
    </source>
</evidence>
<accession>A0A815IBS8</accession>
<reference evidence="3" key="1">
    <citation type="submission" date="2021-02" db="EMBL/GenBank/DDBJ databases">
        <authorList>
            <person name="Nowell W R."/>
        </authorList>
    </citation>
    <scope>NUCLEOTIDE SEQUENCE</scope>
</reference>
<gene>
    <name evidence="6" type="ORF">BYL167_LOCUS21033</name>
    <name evidence="4" type="ORF">CJN711_LOCUS32948</name>
    <name evidence="5" type="ORF">GIL414_LOCUS17998</name>
    <name evidence="3" type="ORF">KQP761_LOCUS7871</name>
</gene>
<dbReference type="EMBL" id="CAJNOV010015887">
    <property type="protein sequence ID" value="CAF1580746.1"/>
    <property type="molecule type" value="Genomic_DNA"/>
</dbReference>
<name>A0A815IBS8_9BILA</name>
<evidence type="ECO:0000313" key="3">
    <source>
        <dbReference type="EMBL" id="CAF1363893.1"/>
    </source>
</evidence>
<dbReference type="Proteomes" id="UP000681967">
    <property type="component" value="Unassembled WGS sequence"/>
</dbReference>
<dbReference type="EMBL" id="CAJOBH010009444">
    <property type="protein sequence ID" value="CAF4141143.1"/>
    <property type="molecule type" value="Genomic_DNA"/>
</dbReference>
<dbReference type="InterPro" id="IPR013087">
    <property type="entry name" value="Znf_C2H2_type"/>
</dbReference>